<reference evidence="2 3" key="1">
    <citation type="journal article" date="2014" name="Genome Announc.">
        <title>Complete Genome Sequence of Mycoplasma bovoculi Strain M165/69T (ATCC 29104).</title>
        <authorList>
            <person name="Calcutt M.J."/>
            <person name="Foecking M.F."/>
        </authorList>
    </citation>
    <scope>NUCLEOTIDE SEQUENCE [LARGE SCALE GENOMIC DNA]</scope>
    <source>
        <strain evidence="2">M165/69</strain>
    </source>
</reference>
<dbReference type="OrthoDB" id="34589at2"/>
<sequence>MEDSRTEFKLDLTKKDKDFKAEIVAFLNTKGGQILLGVDDSGKTHKEKIKEKSNYWNEILTNWINDAFSSDARSLIKIFANETSFKISIEEGQHKPYYFKNGDGFNGKGVYIRVGSSKRLASDEEIKQMFISHNQIPFERINIPQNNLTFNYLENYFKSKQIPFDLMALSLKDINGNYNNAALLFSDQNPKISKFAVYQGVTVEIFLDKKEFEGSILKQLIEIIDFAKLLNRKKVLISGEPSRQEIYDIPKVALRESIVNSFCHRNWSFDGEIKIEFFDDKVSILSPGGLPKNVTLESLKHGFVSRRNQIIVDILNKIGIIENYGTGVGRIFESYSGFHKEPEYIIQSNFVKLILFNRNFTQINFDVKRKNSDTQKSVDDTKKIKNDTQKVKNDTEKTIDDTQTKENDTQKVIYDTKKVENDTQKIVDDTQTTNKQLDIYSRFSKIIDLMSKNPNITISELQKQIASASIATIKRDIRSLTKNKNIKYVGSAKTGKWLILNPDFYNSK</sequence>
<dbReference type="Proteomes" id="UP000019229">
    <property type="component" value="Chromosome"/>
</dbReference>
<dbReference type="HOGENOM" id="CLU_024970_1_1_14"/>
<dbReference type="InterPro" id="IPR007421">
    <property type="entry name" value="Schlafen_AlbA_2_dom"/>
</dbReference>
<evidence type="ECO:0000313" key="3">
    <source>
        <dbReference type="Proteomes" id="UP000019229"/>
    </source>
</evidence>
<organism evidence="2 3">
    <name type="scientific">Mesomycoplasma bovoculi M165/69</name>
    <dbReference type="NCBI Taxonomy" id="743966"/>
    <lineage>
        <taxon>Bacteria</taxon>
        <taxon>Bacillati</taxon>
        <taxon>Mycoplasmatota</taxon>
        <taxon>Mycoplasmoidales</taxon>
        <taxon>Metamycoplasmataceae</taxon>
        <taxon>Mesomycoplasma</taxon>
    </lineage>
</organism>
<dbReference type="STRING" id="743966.MYB_00940"/>
<dbReference type="EMBL" id="CP007154">
    <property type="protein sequence ID" value="AHH45199.1"/>
    <property type="molecule type" value="Genomic_DNA"/>
</dbReference>
<dbReference type="Gene3D" id="3.30.950.30">
    <property type="entry name" value="Schlafen, AAA domain"/>
    <property type="match status" value="1"/>
</dbReference>
<dbReference type="Pfam" id="PF13749">
    <property type="entry name" value="HATPase_c_4"/>
    <property type="match status" value="1"/>
</dbReference>
<dbReference type="AlphaFoldDB" id="W5USK8"/>
<dbReference type="RefSeq" id="WP_022935511.1">
    <property type="nucleotide sequence ID" value="NZ_CP007154.1"/>
</dbReference>
<evidence type="ECO:0000313" key="2">
    <source>
        <dbReference type="EMBL" id="AHH45199.1"/>
    </source>
</evidence>
<dbReference type="eggNOG" id="COG2865">
    <property type="taxonomic scope" value="Bacteria"/>
</dbReference>
<dbReference type="InterPro" id="IPR038461">
    <property type="entry name" value="Schlafen_AlbA_2_dom_sf"/>
</dbReference>
<dbReference type="PATRIC" id="fig|743966.3.peg.187"/>
<keyword evidence="3" id="KW-1185">Reference proteome</keyword>
<dbReference type="PANTHER" id="PTHR30595:SF6">
    <property type="entry name" value="SCHLAFEN ALBA-2 DOMAIN-CONTAINING PROTEIN"/>
    <property type="match status" value="1"/>
</dbReference>
<dbReference type="Gene3D" id="3.30.565.60">
    <property type="match status" value="1"/>
</dbReference>
<feature type="domain" description="Schlafen AlbA-2" evidence="1">
    <location>
        <begin position="2"/>
        <end position="121"/>
    </location>
</feature>
<accession>W5USK8</accession>
<name>W5USK8_9BACT</name>
<gene>
    <name evidence="2" type="ORF">MYB_00940</name>
</gene>
<dbReference type="InterPro" id="IPR038475">
    <property type="entry name" value="RecG_C_sf"/>
</dbReference>
<dbReference type="KEGG" id="mbc:MYB_00940"/>
<evidence type="ECO:0000259" key="1">
    <source>
        <dbReference type="Pfam" id="PF04326"/>
    </source>
</evidence>
<protein>
    <submittedName>
        <fullName evidence="2">Transcriptional regulator</fullName>
    </submittedName>
</protein>
<dbReference type="PANTHER" id="PTHR30595">
    <property type="entry name" value="GLPR-RELATED TRANSCRIPTIONAL REPRESSOR"/>
    <property type="match status" value="1"/>
</dbReference>
<proteinExistence type="predicted"/>
<dbReference type="Pfam" id="PF04326">
    <property type="entry name" value="SLFN_AlbA_2"/>
    <property type="match status" value="1"/>
</dbReference>